<reference evidence="13 14" key="1">
    <citation type="submission" date="2018-03" db="EMBL/GenBank/DDBJ databases">
        <title>Cereibacter changlensis.</title>
        <authorList>
            <person name="Meyer T.E."/>
            <person name="Miller S."/>
            <person name="Lodha T."/>
            <person name="Gandham S."/>
            <person name="Chintalapati S."/>
            <person name="Chintalapati V.R."/>
        </authorList>
    </citation>
    <scope>NUCLEOTIDE SEQUENCE [LARGE SCALE GENOMIC DNA]</scope>
    <source>
        <strain evidence="13 14">JA139</strain>
    </source>
</reference>
<evidence type="ECO:0000259" key="12">
    <source>
        <dbReference type="Pfam" id="PF07715"/>
    </source>
</evidence>
<evidence type="ECO:0000313" key="13">
    <source>
        <dbReference type="EMBL" id="PTE20532.1"/>
    </source>
</evidence>
<evidence type="ECO:0000256" key="9">
    <source>
        <dbReference type="PROSITE-ProRule" id="PRU01360"/>
    </source>
</evidence>
<sequence>MSSSEAHSHLGALRRLWSSAALLLLLAPPVAGQDMLLDPIIVEQEDEWSGAADRATTQYVSQAELERARTGDLRDLFAGIASVSVGGALPVAQKIFVNGVDMLNLAVTLDGVAQNNRAFHHVSANAIDPGLLKAARADAGAAPADAGPNALAGSVVFETVDAGDILMEGKSFGGNARLSFGDNGNTFTRALTLAGKQGGFEWLGYLKSATGDDYQTGGGETISGTAADLQSRLLKLGFETEGHRFELSAMDLTDDALRRYRANIGEVIGGRPVPELRRYDTVRRNFSLSYEMTQDAGLWDPKVVLGRSQNLIDIPDPELSEGVTTSDTLTVQNTFHLSERDTIVAGLDYYDRSARYNDTDEAYRESAQNVGLFAQARLEPMDRLKLSFGLRADWQDFSGEKGFEGSYDGLSGNLSASYEAIDGLTLRAGYSSVFGGLSIEDNYEFWRSGGWDYAGLETSRARNFTLGADYEAGELRLGGEVFLTEVDNARSFDTNFDFKSRGFNIGATYGWTGGFARLTYSDSEVEVNGGLSDSYAAVDFGAPLGQVLAFEVQQAIGISGWTLGGSFDMALDYDDVPASAEQEIDGYHVVNLFAEYVPASLPDLRLRAEVNNLFDQDYADRATYGADFASIVPLNEPGRTLTVSLVNRF</sequence>
<keyword evidence="5 9" id="KW-0812">Transmembrane</keyword>
<dbReference type="InterPro" id="IPR000531">
    <property type="entry name" value="Beta-barrel_TonB"/>
</dbReference>
<keyword evidence="3 9" id="KW-0813">Transport</keyword>
<dbReference type="InterPro" id="IPR036942">
    <property type="entry name" value="Beta-barrel_TonB_sf"/>
</dbReference>
<evidence type="ECO:0000256" key="8">
    <source>
        <dbReference type="ARBA" id="ARBA00023237"/>
    </source>
</evidence>
<dbReference type="SUPFAM" id="SSF56935">
    <property type="entry name" value="Porins"/>
    <property type="match status" value="1"/>
</dbReference>
<evidence type="ECO:0000256" key="2">
    <source>
        <dbReference type="ARBA" id="ARBA00009810"/>
    </source>
</evidence>
<keyword evidence="8 9" id="KW-0998">Cell outer membrane</keyword>
<comment type="caution">
    <text evidence="13">The sequence shown here is derived from an EMBL/GenBank/DDBJ whole genome shotgun (WGS) entry which is preliminary data.</text>
</comment>
<evidence type="ECO:0000256" key="4">
    <source>
        <dbReference type="ARBA" id="ARBA00022452"/>
    </source>
</evidence>
<dbReference type="AlphaFoldDB" id="A0A2T4JRJ0"/>
<dbReference type="InterPro" id="IPR039426">
    <property type="entry name" value="TonB-dep_rcpt-like"/>
</dbReference>
<comment type="subcellular location">
    <subcellularLocation>
        <location evidence="1 9">Cell outer membrane</location>
        <topology evidence="1 9">Multi-pass membrane protein</topology>
    </subcellularLocation>
</comment>
<proteinExistence type="inferred from homology"/>
<dbReference type="GO" id="GO:0015344">
    <property type="term" value="F:siderophore uptake transmembrane transporter activity"/>
    <property type="evidence" value="ECO:0007669"/>
    <property type="project" value="TreeGrafter"/>
</dbReference>
<dbReference type="Gene3D" id="2.40.170.20">
    <property type="entry name" value="TonB-dependent receptor, beta-barrel domain"/>
    <property type="match status" value="1"/>
</dbReference>
<accession>A0A2T4JRJ0</accession>
<organism evidence="13 14">
    <name type="scientific">Cereibacter changlensis JA139</name>
    <dbReference type="NCBI Taxonomy" id="1188249"/>
    <lineage>
        <taxon>Bacteria</taxon>
        <taxon>Pseudomonadati</taxon>
        <taxon>Pseudomonadota</taxon>
        <taxon>Alphaproteobacteria</taxon>
        <taxon>Rhodobacterales</taxon>
        <taxon>Paracoccaceae</taxon>
        <taxon>Cereibacter</taxon>
    </lineage>
</organism>
<keyword evidence="13" id="KW-0675">Receptor</keyword>
<feature type="domain" description="TonB-dependent receptor-like beta-barrel" evidence="11">
    <location>
        <begin position="261"/>
        <end position="613"/>
    </location>
</feature>
<dbReference type="InterPro" id="IPR037066">
    <property type="entry name" value="Plug_dom_sf"/>
</dbReference>
<comment type="similarity">
    <text evidence="2 9 10">Belongs to the TonB-dependent receptor family.</text>
</comment>
<dbReference type="RefSeq" id="WP_107665062.1">
    <property type="nucleotide sequence ID" value="NZ_PZKG01000099.1"/>
</dbReference>
<evidence type="ECO:0000256" key="6">
    <source>
        <dbReference type="ARBA" id="ARBA00023077"/>
    </source>
</evidence>
<dbReference type="OrthoDB" id="9760494at2"/>
<evidence type="ECO:0000256" key="5">
    <source>
        <dbReference type="ARBA" id="ARBA00022692"/>
    </source>
</evidence>
<dbReference type="Pfam" id="PF00593">
    <property type="entry name" value="TonB_dep_Rec_b-barrel"/>
    <property type="match status" value="1"/>
</dbReference>
<keyword evidence="4 9" id="KW-1134">Transmembrane beta strand</keyword>
<dbReference type="PROSITE" id="PS52016">
    <property type="entry name" value="TONB_DEPENDENT_REC_3"/>
    <property type="match status" value="1"/>
</dbReference>
<dbReference type="PANTHER" id="PTHR30069:SF41">
    <property type="entry name" value="HEME_HEMOPEXIN UTILIZATION PROTEIN C"/>
    <property type="match status" value="1"/>
</dbReference>
<protein>
    <submittedName>
        <fullName evidence="13">TonB-dependent receptor</fullName>
    </submittedName>
</protein>
<dbReference type="GO" id="GO:0044718">
    <property type="term" value="P:siderophore transmembrane transport"/>
    <property type="evidence" value="ECO:0007669"/>
    <property type="project" value="TreeGrafter"/>
</dbReference>
<dbReference type="PANTHER" id="PTHR30069">
    <property type="entry name" value="TONB-DEPENDENT OUTER MEMBRANE RECEPTOR"/>
    <property type="match status" value="1"/>
</dbReference>
<evidence type="ECO:0000256" key="3">
    <source>
        <dbReference type="ARBA" id="ARBA00022448"/>
    </source>
</evidence>
<evidence type="ECO:0000256" key="1">
    <source>
        <dbReference type="ARBA" id="ARBA00004571"/>
    </source>
</evidence>
<dbReference type="InterPro" id="IPR012910">
    <property type="entry name" value="Plug_dom"/>
</dbReference>
<name>A0A2T4JRJ0_9RHOB</name>
<evidence type="ECO:0000259" key="11">
    <source>
        <dbReference type="Pfam" id="PF00593"/>
    </source>
</evidence>
<evidence type="ECO:0000256" key="7">
    <source>
        <dbReference type="ARBA" id="ARBA00023136"/>
    </source>
</evidence>
<gene>
    <name evidence="13" type="ORF">C5F48_17000</name>
</gene>
<evidence type="ECO:0000313" key="14">
    <source>
        <dbReference type="Proteomes" id="UP000241010"/>
    </source>
</evidence>
<feature type="domain" description="TonB-dependent receptor plug" evidence="12">
    <location>
        <begin position="56"/>
        <end position="153"/>
    </location>
</feature>
<dbReference type="GO" id="GO:0009279">
    <property type="term" value="C:cell outer membrane"/>
    <property type="evidence" value="ECO:0007669"/>
    <property type="project" value="UniProtKB-SubCell"/>
</dbReference>
<dbReference type="Proteomes" id="UP000241010">
    <property type="component" value="Unassembled WGS sequence"/>
</dbReference>
<dbReference type="Pfam" id="PF07715">
    <property type="entry name" value="Plug"/>
    <property type="match status" value="1"/>
</dbReference>
<evidence type="ECO:0000256" key="10">
    <source>
        <dbReference type="RuleBase" id="RU003357"/>
    </source>
</evidence>
<keyword evidence="6 10" id="KW-0798">TonB box</keyword>
<dbReference type="Gene3D" id="2.170.130.10">
    <property type="entry name" value="TonB-dependent receptor, plug domain"/>
    <property type="match status" value="1"/>
</dbReference>
<keyword evidence="14" id="KW-1185">Reference proteome</keyword>
<keyword evidence="7 9" id="KW-0472">Membrane</keyword>
<dbReference type="EMBL" id="PZKG01000099">
    <property type="protein sequence ID" value="PTE20532.1"/>
    <property type="molecule type" value="Genomic_DNA"/>
</dbReference>